<dbReference type="AlphaFoldDB" id="A0A427SVS7"/>
<name>A0A427SVS7_9PSEU</name>
<proteinExistence type="predicted"/>
<evidence type="ECO:0000313" key="2">
    <source>
        <dbReference type="Proteomes" id="UP000267081"/>
    </source>
</evidence>
<protein>
    <submittedName>
        <fullName evidence="1">Uncharacterized protein</fullName>
    </submittedName>
</protein>
<keyword evidence="2" id="KW-1185">Reference proteome</keyword>
<reference evidence="1 2" key="1">
    <citation type="submission" date="2018-12" db="EMBL/GenBank/DDBJ databases">
        <title>Amycolatopsis eburnea sp. nov. actinomycete associate with arbuscular mycorrhiza fungal spore.</title>
        <authorList>
            <person name="Lumyong S."/>
            <person name="Chaiya L."/>
        </authorList>
    </citation>
    <scope>NUCLEOTIDE SEQUENCE [LARGE SCALE GENOMIC DNA]</scope>
    <source>
        <strain evidence="1 2">GLM-1</strain>
    </source>
</reference>
<evidence type="ECO:0000313" key="1">
    <source>
        <dbReference type="EMBL" id="RSD08046.1"/>
    </source>
</evidence>
<dbReference type="Proteomes" id="UP000267081">
    <property type="component" value="Unassembled WGS sequence"/>
</dbReference>
<comment type="caution">
    <text evidence="1">The sequence shown here is derived from an EMBL/GenBank/DDBJ whole genome shotgun (WGS) entry which is preliminary data.</text>
</comment>
<gene>
    <name evidence="1" type="ORF">EIY87_45570</name>
</gene>
<organism evidence="1 2">
    <name type="scientific">Amycolatopsis eburnea</name>
    <dbReference type="NCBI Taxonomy" id="2267691"/>
    <lineage>
        <taxon>Bacteria</taxon>
        <taxon>Bacillati</taxon>
        <taxon>Actinomycetota</taxon>
        <taxon>Actinomycetes</taxon>
        <taxon>Pseudonocardiales</taxon>
        <taxon>Pseudonocardiaceae</taxon>
        <taxon>Amycolatopsis</taxon>
    </lineage>
</organism>
<dbReference type="RefSeq" id="WP_125316309.1">
    <property type="nucleotide sequence ID" value="NZ_RSEC01000063.1"/>
</dbReference>
<accession>A0A427SVS7</accession>
<sequence>MRWRRPAFVRETSPGFALEALATAGFERGVTPADLMRACYGARDAIDAAAPATLARGCHYPGSNGSHALIAVASLA</sequence>
<dbReference type="EMBL" id="RSEC01000063">
    <property type="protein sequence ID" value="RSD08046.1"/>
    <property type="molecule type" value="Genomic_DNA"/>
</dbReference>